<dbReference type="SUPFAM" id="SSF51182">
    <property type="entry name" value="RmlC-like cupins"/>
    <property type="match status" value="1"/>
</dbReference>
<dbReference type="AlphaFoldDB" id="X1PVV5"/>
<dbReference type="Pfam" id="PF07883">
    <property type="entry name" value="Cupin_2"/>
    <property type="match status" value="1"/>
</dbReference>
<proteinExistence type="predicted"/>
<dbReference type="Gene3D" id="2.60.120.10">
    <property type="entry name" value="Jelly Rolls"/>
    <property type="match status" value="1"/>
</dbReference>
<dbReference type="PANTHER" id="PTHR36114:SF1">
    <property type="entry name" value="16.7 KDA PROTEIN IN WHIE LOCUS"/>
    <property type="match status" value="1"/>
</dbReference>
<name>X1PVV5_9ZZZZ</name>
<evidence type="ECO:0000259" key="1">
    <source>
        <dbReference type="Pfam" id="PF07883"/>
    </source>
</evidence>
<reference evidence="2" key="1">
    <citation type="journal article" date="2014" name="Front. Microbiol.">
        <title>High frequency of phylogenetically diverse reductive dehalogenase-homologous genes in deep subseafloor sedimentary metagenomes.</title>
        <authorList>
            <person name="Kawai M."/>
            <person name="Futagami T."/>
            <person name="Toyoda A."/>
            <person name="Takaki Y."/>
            <person name="Nishi S."/>
            <person name="Hori S."/>
            <person name="Arai W."/>
            <person name="Tsubouchi T."/>
            <person name="Morono Y."/>
            <person name="Uchiyama I."/>
            <person name="Ito T."/>
            <person name="Fujiyama A."/>
            <person name="Inagaki F."/>
            <person name="Takami H."/>
        </authorList>
    </citation>
    <scope>NUCLEOTIDE SEQUENCE</scope>
    <source>
        <strain evidence="2">Expedition CK06-06</strain>
    </source>
</reference>
<dbReference type="InterPro" id="IPR052044">
    <property type="entry name" value="PKS_Associated_Protein"/>
</dbReference>
<accession>X1PVV5</accession>
<dbReference type="CDD" id="cd06984">
    <property type="entry name" value="cupin_Moth_1897"/>
    <property type="match status" value="1"/>
</dbReference>
<evidence type="ECO:0000313" key="2">
    <source>
        <dbReference type="EMBL" id="GAI60427.1"/>
    </source>
</evidence>
<dbReference type="InterPro" id="IPR013096">
    <property type="entry name" value="Cupin_2"/>
</dbReference>
<comment type="caution">
    <text evidence="2">The sequence shown here is derived from an EMBL/GenBank/DDBJ whole genome shotgun (WGS) entry which is preliminary data.</text>
</comment>
<dbReference type="PANTHER" id="PTHR36114">
    <property type="entry name" value="16.7 KDA PROTEIN IN WHIE LOCUS"/>
    <property type="match status" value="1"/>
</dbReference>
<sequence>MKIVDVKDVKIADTVHKVAVKKLFNFEHATIVHIELKPGEALKRHLTPVDAFFYVLEGNGIVEIGKERKEIQKDQLIFSPAKIAHILANESDDTFRFLVIKTPTPTSETKIL</sequence>
<dbReference type="EMBL" id="BARW01004159">
    <property type="protein sequence ID" value="GAI60427.1"/>
    <property type="molecule type" value="Genomic_DNA"/>
</dbReference>
<protein>
    <recommendedName>
        <fullName evidence="1">Cupin type-2 domain-containing protein</fullName>
    </recommendedName>
</protein>
<gene>
    <name evidence="2" type="ORF">S12H4_09970</name>
</gene>
<organism evidence="2">
    <name type="scientific">marine sediment metagenome</name>
    <dbReference type="NCBI Taxonomy" id="412755"/>
    <lineage>
        <taxon>unclassified sequences</taxon>
        <taxon>metagenomes</taxon>
        <taxon>ecological metagenomes</taxon>
    </lineage>
</organism>
<feature type="domain" description="Cupin type-2" evidence="1">
    <location>
        <begin position="33"/>
        <end position="100"/>
    </location>
</feature>
<dbReference type="InterPro" id="IPR014710">
    <property type="entry name" value="RmlC-like_jellyroll"/>
</dbReference>
<dbReference type="InterPro" id="IPR011051">
    <property type="entry name" value="RmlC_Cupin_sf"/>
</dbReference>